<feature type="transmembrane region" description="Helical" evidence="2">
    <location>
        <begin position="27"/>
        <end position="52"/>
    </location>
</feature>
<dbReference type="Pfam" id="PF16492">
    <property type="entry name" value="Cadherin_C_2"/>
    <property type="match status" value="1"/>
</dbReference>
<feature type="compositionally biased region" description="Polar residues" evidence="1">
    <location>
        <begin position="262"/>
        <end position="273"/>
    </location>
</feature>
<dbReference type="Pfam" id="PF15974">
    <property type="entry name" value="Cadherin_tail"/>
    <property type="match status" value="1"/>
</dbReference>
<dbReference type="EMBL" id="JAGEUA010000003">
    <property type="protein sequence ID" value="KAL0994166.1"/>
    <property type="molecule type" value="Genomic_DNA"/>
</dbReference>
<dbReference type="Proteomes" id="UP001557470">
    <property type="component" value="Unassembled WGS sequence"/>
</dbReference>
<feature type="domain" description="Cadherin cytoplasmic C-terminal" evidence="4">
    <location>
        <begin position="26"/>
        <end position="134"/>
    </location>
</feature>
<reference evidence="5 6" key="1">
    <citation type="submission" date="2024-06" db="EMBL/GenBank/DDBJ databases">
        <authorList>
            <person name="Pan Q."/>
            <person name="Wen M."/>
            <person name="Jouanno E."/>
            <person name="Zahm M."/>
            <person name="Klopp C."/>
            <person name="Cabau C."/>
            <person name="Louis A."/>
            <person name="Berthelot C."/>
            <person name="Parey E."/>
            <person name="Roest Crollius H."/>
            <person name="Montfort J."/>
            <person name="Robinson-Rechavi M."/>
            <person name="Bouchez O."/>
            <person name="Lampietro C."/>
            <person name="Lopez Roques C."/>
            <person name="Donnadieu C."/>
            <person name="Postlethwait J."/>
            <person name="Bobe J."/>
            <person name="Verreycken H."/>
            <person name="Guiguen Y."/>
        </authorList>
    </citation>
    <scope>NUCLEOTIDE SEQUENCE [LARGE SCALE GENOMIC DNA]</scope>
    <source>
        <strain evidence="5">Up_M1</strain>
        <tissue evidence="5">Testis</tissue>
    </source>
</reference>
<proteinExistence type="predicted"/>
<dbReference type="InterPro" id="IPR031904">
    <property type="entry name" value="Cadherin_CBD"/>
</dbReference>
<gene>
    <name evidence="5" type="ORF">UPYG_G00118620</name>
</gene>
<sequence>MSVVDSVPESLPDFSDLALSPKYRSNLTLYLIVSLGAISFTFLVAIIVLAAIKRHRDRRSIREYNCSLSGCCVCQSDESNADVFKKSNLNVQITTGSKGSTTVEANGNGPLSQPYCYKMCLTPESSKSDFMFLKPCNPITATPQKNNAKGAEYTTTGWSSQDHRNLIVNNRATTPKELKQANIDWTLTKNQRNSVQRSYSSVNMERTLPRRPKPDPEGFSCPVAPQYYTWGSHVRADCKTSSQVGGSRAVRSVGSVGGIPNRSWSPRYTQSQPAKPPPDYQHNVYIPGTPSGYCPQKAAPRGELDSYNSFSTFGKKKRLISSYDPSFDQRENSQINNDHSK</sequence>
<feature type="compositionally biased region" description="Polar residues" evidence="1">
    <location>
        <begin position="332"/>
        <end position="341"/>
    </location>
</feature>
<name>A0ABD0XPP7_UMBPY</name>
<feature type="region of interest" description="Disordered" evidence="1">
    <location>
        <begin position="242"/>
        <end position="282"/>
    </location>
</feature>
<accession>A0ABD0XPP7</accession>
<evidence type="ECO:0000259" key="3">
    <source>
        <dbReference type="Pfam" id="PF15974"/>
    </source>
</evidence>
<feature type="region of interest" description="Disordered" evidence="1">
    <location>
        <begin position="321"/>
        <end position="341"/>
    </location>
</feature>
<feature type="region of interest" description="Disordered" evidence="1">
    <location>
        <begin position="194"/>
        <end position="219"/>
    </location>
</feature>
<keyword evidence="2" id="KW-1133">Transmembrane helix</keyword>
<dbReference type="AlphaFoldDB" id="A0ABD0XPP7"/>
<evidence type="ECO:0000256" key="1">
    <source>
        <dbReference type="SAM" id="MobiDB-lite"/>
    </source>
</evidence>
<comment type="caution">
    <text evidence="5">The sequence shown here is derived from an EMBL/GenBank/DDBJ whole genome shotgun (WGS) entry which is preliminary data.</text>
</comment>
<feature type="domain" description="Cadherin C-terminal catenin-binding" evidence="3">
    <location>
        <begin position="249"/>
        <end position="317"/>
    </location>
</feature>
<feature type="compositionally biased region" description="Polar residues" evidence="1">
    <location>
        <begin position="194"/>
        <end position="204"/>
    </location>
</feature>
<keyword evidence="2" id="KW-0812">Transmembrane</keyword>
<evidence type="ECO:0000256" key="2">
    <source>
        <dbReference type="SAM" id="Phobius"/>
    </source>
</evidence>
<keyword evidence="2" id="KW-0472">Membrane</keyword>
<keyword evidence="6" id="KW-1185">Reference proteome</keyword>
<evidence type="ECO:0000313" key="5">
    <source>
        <dbReference type="EMBL" id="KAL0994166.1"/>
    </source>
</evidence>
<evidence type="ECO:0000313" key="6">
    <source>
        <dbReference type="Proteomes" id="UP001557470"/>
    </source>
</evidence>
<dbReference type="InterPro" id="IPR032455">
    <property type="entry name" value="Cadherin_C"/>
</dbReference>
<protein>
    <submittedName>
        <fullName evidence="5">Uncharacterized protein</fullName>
    </submittedName>
</protein>
<organism evidence="5 6">
    <name type="scientific">Umbra pygmaea</name>
    <name type="common">Eastern mudminnow</name>
    <dbReference type="NCBI Taxonomy" id="75934"/>
    <lineage>
        <taxon>Eukaryota</taxon>
        <taxon>Metazoa</taxon>
        <taxon>Chordata</taxon>
        <taxon>Craniata</taxon>
        <taxon>Vertebrata</taxon>
        <taxon>Euteleostomi</taxon>
        <taxon>Actinopterygii</taxon>
        <taxon>Neopterygii</taxon>
        <taxon>Teleostei</taxon>
        <taxon>Protacanthopterygii</taxon>
        <taxon>Esociformes</taxon>
        <taxon>Umbridae</taxon>
        <taxon>Umbra</taxon>
    </lineage>
</organism>
<evidence type="ECO:0000259" key="4">
    <source>
        <dbReference type="Pfam" id="PF16492"/>
    </source>
</evidence>